<reference evidence="3" key="1">
    <citation type="journal article" date="2019" name="Int. J. Syst. Evol. Microbiol.">
        <title>The Global Catalogue of Microorganisms (GCM) 10K type strain sequencing project: providing services to taxonomists for standard genome sequencing and annotation.</title>
        <authorList>
            <consortium name="The Broad Institute Genomics Platform"/>
            <consortium name="The Broad Institute Genome Sequencing Center for Infectious Disease"/>
            <person name="Wu L."/>
            <person name="Ma J."/>
        </authorList>
    </citation>
    <scope>NUCLEOTIDE SEQUENCE [LARGE SCALE GENOMIC DNA]</scope>
    <source>
        <strain evidence="3">CCUG 56108</strain>
    </source>
</reference>
<keyword evidence="3" id="KW-1185">Reference proteome</keyword>
<name>A0ABW3X3I2_9HYPH</name>
<dbReference type="EMBL" id="JBHTND010000066">
    <property type="protein sequence ID" value="MFD1304184.1"/>
    <property type="molecule type" value="Genomic_DNA"/>
</dbReference>
<evidence type="ECO:0008006" key="4">
    <source>
        <dbReference type="Google" id="ProtNLM"/>
    </source>
</evidence>
<gene>
    <name evidence="2" type="ORF">ACFQ4G_21780</name>
</gene>
<dbReference type="RefSeq" id="WP_238209280.1">
    <property type="nucleotide sequence ID" value="NZ_JBHTND010000066.1"/>
</dbReference>
<protein>
    <recommendedName>
        <fullName evidence="4">DUF5872 domain-containing protein</fullName>
    </recommendedName>
</protein>
<dbReference type="Proteomes" id="UP001597176">
    <property type="component" value="Unassembled WGS sequence"/>
</dbReference>
<organism evidence="2 3">
    <name type="scientific">Methylobacterium marchantiae</name>
    <dbReference type="NCBI Taxonomy" id="600331"/>
    <lineage>
        <taxon>Bacteria</taxon>
        <taxon>Pseudomonadati</taxon>
        <taxon>Pseudomonadota</taxon>
        <taxon>Alphaproteobacteria</taxon>
        <taxon>Hyphomicrobiales</taxon>
        <taxon>Methylobacteriaceae</taxon>
        <taxon>Methylobacterium</taxon>
    </lineage>
</organism>
<evidence type="ECO:0000313" key="3">
    <source>
        <dbReference type="Proteomes" id="UP001597176"/>
    </source>
</evidence>
<accession>A0ABW3X3I2</accession>
<feature type="region of interest" description="Disordered" evidence="1">
    <location>
        <begin position="1"/>
        <end position="179"/>
    </location>
</feature>
<sequence length="179" mass="19708">MAASAEKTDPKLWERVKSEVTASDKGGKAGQWSARKAQAATKAYKEAGGGYKGEKSDENSLAQWSSEEWDTKSGKPSGETGERYLPKKARASLSKEEYDRSTRKKRADTKRGKQFSSQPTDVAKKSASARKSGYTDKVASRADNGPTKEELMRRARSQNLRGRSTMSKRELEKALHAAS</sequence>
<feature type="compositionally biased region" description="Basic and acidic residues" evidence="1">
    <location>
        <begin position="167"/>
        <end position="179"/>
    </location>
</feature>
<proteinExistence type="predicted"/>
<comment type="caution">
    <text evidence="2">The sequence shown here is derived from an EMBL/GenBank/DDBJ whole genome shotgun (WGS) entry which is preliminary data.</text>
</comment>
<evidence type="ECO:0000313" key="2">
    <source>
        <dbReference type="EMBL" id="MFD1304184.1"/>
    </source>
</evidence>
<evidence type="ECO:0000256" key="1">
    <source>
        <dbReference type="SAM" id="MobiDB-lite"/>
    </source>
</evidence>
<feature type="compositionally biased region" description="Basic and acidic residues" evidence="1">
    <location>
        <begin position="1"/>
        <end position="18"/>
    </location>
</feature>